<gene>
    <name evidence="3" type="ORF">OnM2_001029</name>
</gene>
<evidence type="ECO:0000313" key="3">
    <source>
        <dbReference type="EMBL" id="RKF65950.1"/>
    </source>
</evidence>
<feature type="region of interest" description="Disordered" evidence="1">
    <location>
        <begin position="27"/>
        <end position="53"/>
    </location>
</feature>
<evidence type="ECO:0000256" key="1">
    <source>
        <dbReference type="SAM" id="MobiDB-lite"/>
    </source>
</evidence>
<feature type="region of interest" description="Disordered" evidence="1">
    <location>
        <begin position="126"/>
        <end position="166"/>
    </location>
</feature>
<sequence>MSKINSRNLTYDNTLPPFLAQLYATTSTDEHQKTKVIRPQKARDLDAEAEDEPVYFDEETRHTLTKKEWELKEVEEEKSQEDVKNEKDKVAQNGTENSVEINRNTMIHGMRKKRLIGKVVGLDEDDENHQEVTQSSNAINGNLKTNQSNKGSRAKHGKKIKLSFDE</sequence>
<proteinExistence type="predicted"/>
<dbReference type="InterPro" id="IPR027911">
    <property type="entry name" value="DUF4604"/>
</dbReference>
<comment type="caution">
    <text evidence="3">The sequence shown here is derived from an EMBL/GenBank/DDBJ whole genome shotgun (WGS) entry which is preliminary data.</text>
</comment>
<protein>
    <recommendedName>
        <fullName evidence="2">DUF4604 domain-containing protein</fullName>
    </recommendedName>
</protein>
<reference evidence="3 4" key="1">
    <citation type="journal article" date="2018" name="BMC Genomics">
        <title>Comparative genome analyses reveal sequence features reflecting distinct modes of host-adaptation between dicot and monocot powdery mildew.</title>
        <authorList>
            <person name="Wu Y."/>
            <person name="Ma X."/>
            <person name="Pan Z."/>
            <person name="Kale S.D."/>
            <person name="Song Y."/>
            <person name="King H."/>
            <person name="Zhang Q."/>
            <person name="Presley C."/>
            <person name="Deng X."/>
            <person name="Wei C.I."/>
            <person name="Xiao S."/>
        </authorList>
    </citation>
    <scope>NUCLEOTIDE SEQUENCE [LARGE SCALE GENOMIC DNA]</scope>
    <source>
        <strain evidence="3">UMSG2</strain>
    </source>
</reference>
<name>A0A420I8C1_9PEZI</name>
<dbReference type="OrthoDB" id="5388322at2759"/>
<dbReference type="EMBL" id="MCFK01000122">
    <property type="protein sequence ID" value="RKF65950.1"/>
    <property type="molecule type" value="Genomic_DNA"/>
</dbReference>
<feature type="compositionally biased region" description="Basic residues" evidence="1">
    <location>
        <begin position="152"/>
        <end position="166"/>
    </location>
</feature>
<feature type="compositionally biased region" description="Basic and acidic residues" evidence="1">
    <location>
        <begin position="74"/>
        <end position="90"/>
    </location>
</feature>
<dbReference type="AlphaFoldDB" id="A0A420I8C1"/>
<feature type="domain" description="DUF4604" evidence="2">
    <location>
        <begin position="7"/>
        <end position="166"/>
    </location>
</feature>
<evidence type="ECO:0000313" key="4">
    <source>
        <dbReference type="Proteomes" id="UP000286134"/>
    </source>
</evidence>
<organism evidence="3 4">
    <name type="scientific">Erysiphe neolycopersici</name>
    <dbReference type="NCBI Taxonomy" id="212602"/>
    <lineage>
        <taxon>Eukaryota</taxon>
        <taxon>Fungi</taxon>
        <taxon>Dikarya</taxon>
        <taxon>Ascomycota</taxon>
        <taxon>Pezizomycotina</taxon>
        <taxon>Leotiomycetes</taxon>
        <taxon>Erysiphales</taxon>
        <taxon>Erysiphaceae</taxon>
        <taxon>Erysiphe</taxon>
    </lineage>
</organism>
<evidence type="ECO:0000259" key="2">
    <source>
        <dbReference type="Pfam" id="PF15377"/>
    </source>
</evidence>
<feature type="compositionally biased region" description="Polar residues" evidence="1">
    <location>
        <begin position="131"/>
        <end position="151"/>
    </location>
</feature>
<keyword evidence="4" id="KW-1185">Reference proteome</keyword>
<dbReference type="Proteomes" id="UP000286134">
    <property type="component" value="Unassembled WGS sequence"/>
</dbReference>
<dbReference type="Pfam" id="PF15377">
    <property type="entry name" value="DUF4604"/>
    <property type="match status" value="1"/>
</dbReference>
<accession>A0A420I8C1</accession>
<feature type="region of interest" description="Disordered" evidence="1">
    <location>
        <begin position="74"/>
        <end position="98"/>
    </location>
</feature>